<accession>A0A974P1Z3</accession>
<dbReference type="InterPro" id="IPR050595">
    <property type="entry name" value="Bact_response_regulator"/>
</dbReference>
<proteinExistence type="predicted"/>
<sequence>MLAVDDDSLVLLNTVAMLEDLGHTVFPAMSVRDALAVLKRETIDLVITDFAMPQVTGLQLADEIAASHPGVAVILATGYAELPAGSESRLARLTKPFLQDDLARAMQEVLRRD</sequence>
<dbReference type="SUPFAM" id="SSF52172">
    <property type="entry name" value="CheY-like"/>
    <property type="match status" value="1"/>
</dbReference>
<feature type="modified residue" description="4-aspartylphosphate" evidence="2">
    <location>
        <position position="49"/>
    </location>
</feature>
<dbReference type="EMBL" id="CP068570">
    <property type="protein sequence ID" value="QQZ49766.1"/>
    <property type="molecule type" value="Genomic_DNA"/>
</dbReference>
<name>A0A974P1Z3_9CAUL</name>
<protein>
    <submittedName>
        <fullName evidence="4">Response regulator</fullName>
    </submittedName>
</protein>
<evidence type="ECO:0000256" key="1">
    <source>
        <dbReference type="ARBA" id="ARBA00022553"/>
    </source>
</evidence>
<evidence type="ECO:0000256" key="2">
    <source>
        <dbReference type="PROSITE-ProRule" id="PRU00169"/>
    </source>
</evidence>
<keyword evidence="1 2" id="KW-0597">Phosphoprotein</keyword>
<dbReference type="InterPro" id="IPR001789">
    <property type="entry name" value="Sig_transdc_resp-reg_receiver"/>
</dbReference>
<gene>
    <name evidence="4" type="ORF">JKL49_23600</name>
</gene>
<dbReference type="GO" id="GO:0000160">
    <property type="term" value="P:phosphorelay signal transduction system"/>
    <property type="evidence" value="ECO:0007669"/>
    <property type="project" value="InterPro"/>
</dbReference>
<dbReference type="PANTHER" id="PTHR44591:SF3">
    <property type="entry name" value="RESPONSE REGULATORY DOMAIN-CONTAINING PROTEIN"/>
    <property type="match status" value="1"/>
</dbReference>
<evidence type="ECO:0000259" key="3">
    <source>
        <dbReference type="PROSITE" id="PS50110"/>
    </source>
</evidence>
<dbReference type="AlphaFoldDB" id="A0A974P1Z3"/>
<evidence type="ECO:0000313" key="4">
    <source>
        <dbReference type="EMBL" id="QQZ49766.1"/>
    </source>
</evidence>
<dbReference type="Gene3D" id="3.40.50.2300">
    <property type="match status" value="1"/>
</dbReference>
<feature type="domain" description="Response regulatory" evidence="3">
    <location>
        <begin position="1"/>
        <end position="110"/>
    </location>
</feature>
<dbReference type="InterPro" id="IPR011006">
    <property type="entry name" value="CheY-like_superfamily"/>
</dbReference>
<dbReference type="Pfam" id="PF00072">
    <property type="entry name" value="Response_reg"/>
    <property type="match status" value="1"/>
</dbReference>
<dbReference type="SMART" id="SM00448">
    <property type="entry name" value="REC"/>
    <property type="match status" value="1"/>
</dbReference>
<organism evidence="4">
    <name type="scientific">Phenylobacterium glaciei</name>
    <dbReference type="NCBI Taxonomy" id="2803784"/>
    <lineage>
        <taxon>Bacteria</taxon>
        <taxon>Pseudomonadati</taxon>
        <taxon>Pseudomonadota</taxon>
        <taxon>Alphaproteobacteria</taxon>
        <taxon>Caulobacterales</taxon>
        <taxon>Caulobacteraceae</taxon>
        <taxon>Phenylobacterium</taxon>
    </lineage>
</organism>
<dbReference type="PANTHER" id="PTHR44591">
    <property type="entry name" value="STRESS RESPONSE REGULATOR PROTEIN 1"/>
    <property type="match status" value="1"/>
</dbReference>
<reference evidence="4" key="1">
    <citation type="submission" date="2021-01" db="EMBL/GenBank/DDBJ databases">
        <title>Genome sequence of Phenylobacterium sp. 20VBR1 isolated from a valley glaceir, Ny-Alesund, Svalbard.</title>
        <authorList>
            <person name="Thomas F.A."/>
            <person name="Krishnan K.P."/>
            <person name="Sinha R.K."/>
        </authorList>
    </citation>
    <scope>NUCLEOTIDE SEQUENCE</scope>
    <source>
        <strain evidence="4">20VBR1</strain>
    </source>
</reference>
<dbReference type="PROSITE" id="PS50110">
    <property type="entry name" value="RESPONSE_REGULATORY"/>
    <property type="match status" value="1"/>
</dbReference>